<feature type="compositionally biased region" description="Basic residues" evidence="1">
    <location>
        <begin position="175"/>
        <end position="184"/>
    </location>
</feature>
<gene>
    <name evidence="2" type="ORF">IAG44_36275</name>
</gene>
<accession>A0A7H0INL8</accession>
<dbReference type="Proteomes" id="UP000516052">
    <property type="component" value="Chromosome"/>
</dbReference>
<dbReference type="EMBL" id="CP060828">
    <property type="protein sequence ID" value="QNP74384.1"/>
    <property type="molecule type" value="Genomic_DNA"/>
</dbReference>
<feature type="compositionally biased region" description="Low complexity" evidence="1">
    <location>
        <begin position="139"/>
        <end position="171"/>
    </location>
</feature>
<dbReference type="KEGG" id="sroi:IAG44_36275"/>
<reference evidence="2 3" key="1">
    <citation type="submission" date="2020-08" db="EMBL/GenBank/DDBJ databases">
        <title>A novel species.</title>
        <authorList>
            <person name="Gao J."/>
        </authorList>
    </citation>
    <scope>NUCLEOTIDE SEQUENCE [LARGE SCALE GENOMIC DNA]</scope>
    <source>
        <strain evidence="2 3">CRXT-G-22</strain>
    </source>
</reference>
<sequence>MNRTAMGLAIGAGYLLGRTRKLKLALAVGSVVAGKRLNLTPKALAETLSHQLRDNPQFKEIGDQLREDLRGVGRAATGAVVERQLDSLAGRLHGRTAQVRDRLDGIVPETEPEAEGDDDEAARELTESPRKKASSKTPSASGTAKKTAGAGKTAGAQKTAAQKTAAQKTASPARTAKKTAHGAKQRASQKGGER</sequence>
<feature type="compositionally biased region" description="Acidic residues" evidence="1">
    <location>
        <begin position="110"/>
        <end position="121"/>
    </location>
</feature>
<evidence type="ECO:0000313" key="2">
    <source>
        <dbReference type="EMBL" id="QNP74384.1"/>
    </source>
</evidence>
<dbReference type="AlphaFoldDB" id="A0A7H0INL8"/>
<feature type="region of interest" description="Disordered" evidence="1">
    <location>
        <begin position="99"/>
        <end position="194"/>
    </location>
</feature>
<evidence type="ECO:0000256" key="1">
    <source>
        <dbReference type="SAM" id="MobiDB-lite"/>
    </source>
</evidence>
<dbReference type="RefSeq" id="WP_187751309.1">
    <property type="nucleotide sequence ID" value="NZ_CP060828.1"/>
</dbReference>
<proteinExistence type="predicted"/>
<name>A0A7H0INL8_9ACTN</name>
<keyword evidence="3" id="KW-1185">Reference proteome</keyword>
<evidence type="ECO:0000313" key="3">
    <source>
        <dbReference type="Proteomes" id="UP000516052"/>
    </source>
</evidence>
<protein>
    <submittedName>
        <fullName evidence="2">DNA primase</fullName>
    </submittedName>
</protein>
<organism evidence="2 3">
    <name type="scientific">Streptomyces roseirectus</name>
    <dbReference type="NCBI Taxonomy" id="2768066"/>
    <lineage>
        <taxon>Bacteria</taxon>
        <taxon>Bacillati</taxon>
        <taxon>Actinomycetota</taxon>
        <taxon>Actinomycetes</taxon>
        <taxon>Kitasatosporales</taxon>
        <taxon>Streptomycetaceae</taxon>
        <taxon>Streptomyces</taxon>
    </lineage>
</organism>